<dbReference type="NCBIfam" id="TIGR00254">
    <property type="entry name" value="GGDEF"/>
    <property type="match status" value="1"/>
</dbReference>
<dbReference type="GO" id="GO:0052621">
    <property type="term" value="F:diguanylate cyclase activity"/>
    <property type="evidence" value="ECO:0007669"/>
    <property type="project" value="TreeGrafter"/>
</dbReference>
<dbReference type="InterPro" id="IPR000160">
    <property type="entry name" value="GGDEF_dom"/>
</dbReference>
<dbReference type="OrthoDB" id="23692at2"/>
<organism evidence="2 3">
    <name type="scientific">Modestobacter italicus (strain DSM 44449 / CECT 9708 / BC 501)</name>
    <dbReference type="NCBI Taxonomy" id="2732864"/>
    <lineage>
        <taxon>Bacteria</taxon>
        <taxon>Bacillati</taxon>
        <taxon>Actinomycetota</taxon>
        <taxon>Actinomycetes</taxon>
        <taxon>Geodermatophilales</taxon>
        <taxon>Geodermatophilaceae</taxon>
        <taxon>Modestobacter</taxon>
    </lineage>
</organism>
<sequence length="541" mass="58521">MIQDGEVGGGSAPTLWAVAAVSDAAVAALSTSLDELESLSRFDSAAAAERAEQALVTARELGLVEFELRAQLVQADLVRRRGNVSEAGRVAQDVRRWATEHDSRHLLARSHYLLAAVFQELGDLSAALENAVQAIDLLDDDAVPALRIDHLARLADCLGLQGDLGARERYAEVLQLAEEQGDVDRQLLVLNNRSYVEMLAGEFETALGLATRLQTLAGEHGVALSIGRLDTVARALMGLGRLAEAEEVLLPGRSPEVLDASPDGDAGADFLLTLAEIQRRQGRVAQAQATLDECVARCEANGLTSIRVRARREQAELHAAGGHFEAAFTEHKLYSQEALDLQSAQRDARARALQAMYETTEARRQSRRYRELSLRDPLTGLYNRRYVDEQFPRLLEAIAGRDEAVSVALLDLDHFKRVNDTFSHDVGDQVLRIVADLLEQATPDADTGGSFAARMGGEEFLLVLVGADPRTAADQLEQVRRSVATHPWGELVPGLPVTVSAGLASSVGVLAPALAELLGRADAHLYRAKRQGRDRVVGDPG</sequence>
<dbReference type="OMA" id="TRQAMFE"/>
<accession>I4F3M5</accession>
<dbReference type="SMART" id="SM00028">
    <property type="entry name" value="TPR"/>
    <property type="match status" value="3"/>
</dbReference>
<dbReference type="eggNOG" id="COG3706">
    <property type="taxonomic scope" value="Bacteria"/>
</dbReference>
<gene>
    <name evidence="2" type="ordered locus">MODMU_4857</name>
</gene>
<dbReference type="PANTHER" id="PTHR45138">
    <property type="entry name" value="REGULATORY COMPONENTS OF SENSORY TRANSDUCTION SYSTEM"/>
    <property type="match status" value="1"/>
</dbReference>
<dbReference type="SUPFAM" id="SSF55073">
    <property type="entry name" value="Nucleotide cyclase"/>
    <property type="match status" value="1"/>
</dbReference>
<dbReference type="GO" id="GO:0043709">
    <property type="term" value="P:cell adhesion involved in single-species biofilm formation"/>
    <property type="evidence" value="ECO:0007669"/>
    <property type="project" value="TreeGrafter"/>
</dbReference>
<feature type="domain" description="GGDEF" evidence="1">
    <location>
        <begin position="403"/>
        <end position="541"/>
    </location>
</feature>
<dbReference type="KEGG" id="mmar:MODMU_4857"/>
<dbReference type="InterPro" id="IPR019734">
    <property type="entry name" value="TPR_rpt"/>
</dbReference>
<dbReference type="PROSITE" id="PS50887">
    <property type="entry name" value="GGDEF"/>
    <property type="match status" value="1"/>
</dbReference>
<dbReference type="Proteomes" id="UP000006461">
    <property type="component" value="Chromosome"/>
</dbReference>
<dbReference type="PANTHER" id="PTHR45138:SF9">
    <property type="entry name" value="DIGUANYLATE CYCLASE DGCM-RELATED"/>
    <property type="match status" value="1"/>
</dbReference>
<dbReference type="CDD" id="cd01949">
    <property type="entry name" value="GGDEF"/>
    <property type="match status" value="1"/>
</dbReference>
<dbReference type="InterPro" id="IPR011990">
    <property type="entry name" value="TPR-like_helical_dom_sf"/>
</dbReference>
<dbReference type="EMBL" id="FO203431">
    <property type="protein sequence ID" value="CCH90238.1"/>
    <property type="molecule type" value="Genomic_DNA"/>
</dbReference>
<dbReference type="STRING" id="477641.MODMU_4857"/>
<dbReference type="InterPro" id="IPR050469">
    <property type="entry name" value="Diguanylate_Cyclase"/>
</dbReference>
<dbReference type="SMART" id="SM00267">
    <property type="entry name" value="GGDEF"/>
    <property type="match status" value="1"/>
</dbReference>
<evidence type="ECO:0000313" key="2">
    <source>
        <dbReference type="EMBL" id="CCH90238.1"/>
    </source>
</evidence>
<dbReference type="AlphaFoldDB" id="I4F3M5"/>
<name>I4F3M5_MODI5</name>
<dbReference type="InterPro" id="IPR029787">
    <property type="entry name" value="Nucleotide_cyclase"/>
</dbReference>
<dbReference type="GO" id="GO:0005886">
    <property type="term" value="C:plasma membrane"/>
    <property type="evidence" value="ECO:0007669"/>
    <property type="project" value="TreeGrafter"/>
</dbReference>
<dbReference type="HOGENOM" id="CLU_022176_3_0_11"/>
<dbReference type="InterPro" id="IPR043128">
    <property type="entry name" value="Rev_trsase/Diguanyl_cyclase"/>
</dbReference>
<keyword evidence="3" id="KW-1185">Reference proteome</keyword>
<evidence type="ECO:0000259" key="1">
    <source>
        <dbReference type="PROSITE" id="PS50887"/>
    </source>
</evidence>
<proteinExistence type="predicted"/>
<dbReference type="SUPFAM" id="SSF48452">
    <property type="entry name" value="TPR-like"/>
    <property type="match status" value="1"/>
</dbReference>
<dbReference type="FunFam" id="3.30.70.270:FF:000001">
    <property type="entry name" value="Diguanylate cyclase domain protein"/>
    <property type="match status" value="1"/>
</dbReference>
<reference evidence="2 3" key="1">
    <citation type="journal article" date="2012" name="J. Bacteriol.">
        <title>Genome Sequence of Radiation-Resistant Modestobacter marinus Strain BC501, a Representative Actinobacterium That Thrives on Calcareous Stone Surfaces.</title>
        <authorList>
            <person name="Normand P."/>
            <person name="Gury J."/>
            <person name="Pujic P."/>
            <person name="Chouaia B."/>
            <person name="Crotti E."/>
            <person name="Brusetti L."/>
            <person name="Daffonchio D."/>
            <person name="Vacherie B."/>
            <person name="Barbe V."/>
            <person name="Medigue C."/>
            <person name="Calteau A."/>
            <person name="Ghodhbane-Gtari F."/>
            <person name="Essoussi I."/>
            <person name="Nouioui I."/>
            <person name="Abbassi-Ghozzi I."/>
            <person name="Gtari M."/>
        </authorList>
    </citation>
    <scope>NUCLEOTIDE SEQUENCE [LARGE SCALE GENOMIC DNA]</scope>
    <source>
        <strain evidence="3">BC 501</strain>
    </source>
</reference>
<protein>
    <submittedName>
        <fullName evidence="2">Diguanylate cyclase</fullName>
    </submittedName>
</protein>
<dbReference type="eggNOG" id="COG2909">
    <property type="taxonomic scope" value="Bacteria"/>
</dbReference>
<dbReference type="Gene3D" id="3.30.70.270">
    <property type="match status" value="1"/>
</dbReference>
<dbReference type="Pfam" id="PF00990">
    <property type="entry name" value="GGDEF"/>
    <property type="match status" value="1"/>
</dbReference>
<dbReference type="Gene3D" id="1.25.40.10">
    <property type="entry name" value="Tetratricopeptide repeat domain"/>
    <property type="match status" value="2"/>
</dbReference>
<evidence type="ECO:0000313" key="3">
    <source>
        <dbReference type="Proteomes" id="UP000006461"/>
    </source>
</evidence>
<dbReference type="GO" id="GO:1902201">
    <property type="term" value="P:negative regulation of bacterial-type flagellum-dependent cell motility"/>
    <property type="evidence" value="ECO:0007669"/>
    <property type="project" value="TreeGrafter"/>
</dbReference>